<protein>
    <recommendedName>
        <fullName evidence="8">Regulator of microtubule dynamics protein 1</fullName>
    </recommendedName>
    <alternativeName>
        <fullName evidence="9">Protein FAM82B</fullName>
    </alternativeName>
</protein>
<evidence type="ECO:0000313" key="11">
    <source>
        <dbReference type="Proteomes" id="UP001158576"/>
    </source>
</evidence>
<dbReference type="InterPro" id="IPR049039">
    <property type="entry name" value="RMD1-3_a_helical_rpt"/>
</dbReference>
<dbReference type="PANTHER" id="PTHR16056:SF16">
    <property type="entry name" value="REGULATOR OF MICROTUBULE DYNAMICS PROTEIN 1"/>
    <property type="match status" value="1"/>
</dbReference>
<keyword evidence="4" id="KW-0677">Repeat</keyword>
<accession>A0ABN7S894</accession>
<keyword evidence="3" id="KW-0963">Cytoplasm</keyword>
<dbReference type="Gene3D" id="1.25.40.10">
    <property type="entry name" value="Tetratricopeptide repeat domain"/>
    <property type="match status" value="1"/>
</dbReference>
<evidence type="ECO:0000256" key="7">
    <source>
        <dbReference type="ARBA" id="ARBA00038360"/>
    </source>
</evidence>
<evidence type="ECO:0000256" key="9">
    <source>
        <dbReference type="ARBA" id="ARBA00041958"/>
    </source>
</evidence>
<comment type="similarity">
    <text evidence="7">Belongs to the RMDN family.</text>
</comment>
<keyword evidence="11" id="KW-1185">Reference proteome</keyword>
<evidence type="ECO:0000256" key="6">
    <source>
        <dbReference type="ARBA" id="ARBA00023212"/>
    </source>
</evidence>
<name>A0ABN7S894_OIKDI</name>
<dbReference type="PANTHER" id="PTHR16056">
    <property type="entry name" value="REGULATOR OF MICROTUBULE DYNAMICS PROTEIN"/>
    <property type="match status" value="1"/>
</dbReference>
<proteinExistence type="inferred from homology"/>
<dbReference type="EMBL" id="OU015569">
    <property type="protein sequence ID" value="CAG5094173.1"/>
    <property type="molecule type" value="Genomic_DNA"/>
</dbReference>
<dbReference type="Proteomes" id="UP001158576">
    <property type="component" value="Chromosome XSR"/>
</dbReference>
<evidence type="ECO:0000256" key="1">
    <source>
        <dbReference type="ARBA" id="ARBA00004245"/>
    </source>
</evidence>
<dbReference type="SUPFAM" id="SSF48452">
    <property type="entry name" value="TPR-like"/>
    <property type="match status" value="1"/>
</dbReference>
<keyword evidence="5" id="KW-0802">TPR repeat</keyword>
<gene>
    <name evidence="10" type="ORF">OKIOD_LOCUS4871</name>
</gene>
<evidence type="ECO:0000256" key="3">
    <source>
        <dbReference type="ARBA" id="ARBA00022490"/>
    </source>
</evidence>
<dbReference type="Pfam" id="PF21033">
    <property type="entry name" value="RMD1-3"/>
    <property type="match status" value="1"/>
</dbReference>
<evidence type="ECO:0000313" key="10">
    <source>
        <dbReference type="EMBL" id="CAG5094173.1"/>
    </source>
</evidence>
<keyword evidence="6" id="KW-0206">Cytoskeleton</keyword>
<reference evidence="10 11" key="1">
    <citation type="submission" date="2021-04" db="EMBL/GenBank/DDBJ databases">
        <authorList>
            <person name="Bliznina A."/>
        </authorList>
    </citation>
    <scope>NUCLEOTIDE SEQUENCE [LARGE SCALE GENOMIC DNA]</scope>
</reference>
<dbReference type="InterPro" id="IPR011990">
    <property type="entry name" value="TPR-like_helical_dom_sf"/>
</dbReference>
<comment type="subunit">
    <text evidence="2">Interacts with microtubules.</text>
</comment>
<organism evidence="10 11">
    <name type="scientific">Oikopleura dioica</name>
    <name type="common">Tunicate</name>
    <dbReference type="NCBI Taxonomy" id="34765"/>
    <lineage>
        <taxon>Eukaryota</taxon>
        <taxon>Metazoa</taxon>
        <taxon>Chordata</taxon>
        <taxon>Tunicata</taxon>
        <taxon>Appendicularia</taxon>
        <taxon>Copelata</taxon>
        <taxon>Oikopleuridae</taxon>
        <taxon>Oikopleura</taxon>
    </lineage>
</organism>
<evidence type="ECO:0000256" key="5">
    <source>
        <dbReference type="ARBA" id="ARBA00022803"/>
    </source>
</evidence>
<evidence type="ECO:0000256" key="4">
    <source>
        <dbReference type="ARBA" id="ARBA00022737"/>
    </source>
</evidence>
<evidence type="ECO:0000256" key="8">
    <source>
        <dbReference type="ARBA" id="ARBA00039966"/>
    </source>
</evidence>
<comment type="subcellular location">
    <subcellularLocation>
        <location evidence="1">Cytoplasm</location>
        <location evidence="1">Cytoskeleton</location>
    </subcellularLocation>
</comment>
<sequence>MNQVGFKNAASGFIQVLQDNWVLILSAGVLYCEIRNLRQSIEDLSRSIDNLSGANAIAPRRSRSLSNASSKDDWFSIKSEASLESLDDAQTVIEHPINPEDAAVDEFLKEVDEKHYKSDAGIAEAWEMIKDRDHARDTQLLIRKTRSQCSLYGQHRKNGPLGENYEKRKKYAHQALEWAEEIIQRTPNASVGHRYKAAALGCCMEFLGVTEKAEKGKVIKDSLSEALNCDPGDLKAHYILARWHFEASNLPWALRGVASRMGMPPSSEDDALRHFNTSLGGSGHDKEVQLYRYKLLTKRGNHEEAKAAVKAGLALPIVFNSDRPVHEELIKIQNSF</sequence>
<evidence type="ECO:0000256" key="2">
    <source>
        <dbReference type="ARBA" id="ARBA00011375"/>
    </source>
</evidence>